<protein>
    <recommendedName>
        <fullName evidence="3">Glycosyl hydrolase family 25</fullName>
    </recommendedName>
</protein>
<dbReference type="AlphaFoldDB" id="A0A0B1SIE7"/>
<proteinExistence type="predicted"/>
<evidence type="ECO:0000313" key="2">
    <source>
        <dbReference type="Proteomes" id="UP000053660"/>
    </source>
</evidence>
<dbReference type="SUPFAM" id="SSF51445">
    <property type="entry name" value="(Trans)glycosidases"/>
    <property type="match status" value="1"/>
</dbReference>
<dbReference type="EMBL" id="KN567266">
    <property type="protein sequence ID" value="KHJ84674.1"/>
    <property type="molecule type" value="Genomic_DNA"/>
</dbReference>
<dbReference type="InterPro" id="IPR051595">
    <property type="entry name" value="GH25_Enzymes"/>
</dbReference>
<dbReference type="GO" id="GO:0007165">
    <property type="term" value="P:signal transduction"/>
    <property type="evidence" value="ECO:0007669"/>
    <property type="project" value="TreeGrafter"/>
</dbReference>
<dbReference type="Proteomes" id="UP000053660">
    <property type="component" value="Unassembled WGS sequence"/>
</dbReference>
<sequence length="191" mass="21210">MTPQPKSTKNGTQQFDELYSGLKGCNVVLRSLWIQVTSPINWTAYPSTNVNFLNSIISRATQYGVNVGIYTSQYDWTQITNGATGSANGLMLWYWNVNGSGTSGETSANFNDFVAFGYWNSASAKQFGQAESVCGYTVNRDVYATSSTVAGMARRELTQPISRKMYYVELSQSVRRTGYAEEYRQAGLINK</sequence>
<evidence type="ECO:0008006" key="3">
    <source>
        <dbReference type="Google" id="ProtNLM"/>
    </source>
</evidence>
<dbReference type="PANTHER" id="PTHR23208:SF36">
    <property type="entry name" value="LYSOZYME-RELATED"/>
    <property type="match status" value="1"/>
</dbReference>
<reference evidence="1 2" key="1">
    <citation type="submission" date="2014-03" db="EMBL/GenBank/DDBJ databases">
        <title>Draft genome of the hookworm Oesophagostomum dentatum.</title>
        <authorList>
            <person name="Mitreva M."/>
        </authorList>
    </citation>
    <scope>NUCLEOTIDE SEQUENCE [LARGE SCALE GENOMIC DNA]</scope>
    <source>
        <strain evidence="1 2">OD-Hann</strain>
    </source>
</reference>
<organism evidence="1 2">
    <name type="scientific">Oesophagostomum dentatum</name>
    <name type="common">Nodular worm</name>
    <dbReference type="NCBI Taxonomy" id="61180"/>
    <lineage>
        <taxon>Eukaryota</taxon>
        <taxon>Metazoa</taxon>
        <taxon>Ecdysozoa</taxon>
        <taxon>Nematoda</taxon>
        <taxon>Chromadorea</taxon>
        <taxon>Rhabditida</taxon>
        <taxon>Rhabditina</taxon>
        <taxon>Rhabditomorpha</taxon>
        <taxon>Strongyloidea</taxon>
        <taxon>Strongylidae</taxon>
        <taxon>Oesophagostomum</taxon>
    </lineage>
</organism>
<keyword evidence="2" id="KW-1185">Reference proteome</keyword>
<dbReference type="Gene3D" id="3.20.20.80">
    <property type="entry name" value="Glycosidases"/>
    <property type="match status" value="1"/>
</dbReference>
<accession>A0A0B1SIE7</accession>
<name>A0A0B1SIE7_OESDE</name>
<gene>
    <name evidence="1" type="ORF">OESDEN_15610</name>
</gene>
<dbReference type="PANTHER" id="PTHR23208">
    <property type="entry name" value="LYSOZYME PROTEIN"/>
    <property type="match status" value="1"/>
</dbReference>
<dbReference type="InterPro" id="IPR017853">
    <property type="entry name" value="GH"/>
</dbReference>
<evidence type="ECO:0000313" key="1">
    <source>
        <dbReference type="EMBL" id="KHJ84674.1"/>
    </source>
</evidence>
<dbReference type="OrthoDB" id="25039at2759"/>
<dbReference type="GO" id="GO:0045087">
    <property type="term" value="P:innate immune response"/>
    <property type="evidence" value="ECO:0007669"/>
    <property type="project" value="TreeGrafter"/>
</dbReference>